<proteinExistence type="predicted"/>
<sequence length="85" mass="9909">MLDEEESKAGLTINTAKTKVMRSPFSSQQPVRCTLRRRDEHVYLGRLLDMENNFKPEFARRRRAAYDVPEDSIHDLCTSTLAEEH</sequence>
<gene>
    <name evidence="1" type="ORF">ANCCEY_05104</name>
</gene>
<dbReference type="EMBL" id="KE124887">
    <property type="protein sequence ID" value="EPB75810.1"/>
    <property type="molecule type" value="Genomic_DNA"/>
</dbReference>
<dbReference type="AlphaFoldDB" id="A0A0D6LUU1"/>
<dbReference type="Proteomes" id="UP000054495">
    <property type="component" value="Unassembled WGS sequence"/>
</dbReference>
<keyword evidence="2" id="KW-1185">Reference proteome</keyword>
<name>A0A0D6LUU1_9BILA</name>
<organism evidence="1 2">
    <name type="scientific">Ancylostoma ceylanicum</name>
    <dbReference type="NCBI Taxonomy" id="53326"/>
    <lineage>
        <taxon>Eukaryota</taxon>
        <taxon>Metazoa</taxon>
        <taxon>Ecdysozoa</taxon>
        <taxon>Nematoda</taxon>
        <taxon>Chromadorea</taxon>
        <taxon>Rhabditida</taxon>
        <taxon>Rhabditina</taxon>
        <taxon>Rhabditomorpha</taxon>
        <taxon>Strongyloidea</taxon>
        <taxon>Ancylostomatidae</taxon>
        <taxon>Ancylostomatinae</taxon>
        <taxon>Ancylostoma</taxon>
    </lineage>
</organism>
<evidence type="ECO:0000313" key="1">
    <source>
        <dbReference type="EMBL" id="EPB75810.1"/>
    </source>
</evidence>
<evidence type="ECO:0000313" key="2">
    <source>
        <dbReference type="Proteomes" id="UP000054495"/>
    </source>
</evidence>
<protein>
    <recommendedName>
        <fullName evidence="3">Reverse transcriptase domain-containing protein</fullName>
    </recommendedName>
</protein>
<reference evidence="1 2" key="1">
    <citation type="submission" date="2013-05" db="EMBL/GenBank/DDBJ databases">
        <title>Draft genome of the parasitic nematode Anyclostoma ceylanicum.</title>
        <authorList>
            <person name="Mitreva M."/>
        </authorList>
    </citation>
    <scope>NUCLEOTIDE SEQUENCE [LARGE SCALE GENOMIC DNA]</scope>
</reference>
<evidence type="ECO:0008006" key="3">
    <source>
        <dbReference type="Google" id="ProtNLM"/>
    </source>
</evidence>
<accession>A0A0D6LUU1</accession>